<dbReference type="AlphaFoldDB" id="A0A0L9VDF8"/>
<dbReference type="Gramene" id="KOM52709">
    <property type="protein sequence ID" value="KOM52709"/>
    <property type="gene ID" value="LR48_Vigan09g136800"/>
</dbReference>
<evidence type="ECO:0000313" key="2">
    <source>
        <dbReference type="Proteomes" id="UP000053144"/>
    </source>
</evidence>
<dbReference type="EMBL" id="CM003379">
    <property type="protein sequence ID" value="KOM52709.1"/>
    <property type="molecule type" value="Genomic_DNA"/>
</dbReference>
<gene>
    <name evidence="1" type="ORF">LR48_Vigan09g136800</name>
</gene>
<proteinExistence type="predicted"/>
<dbReference type="Proteomes" id="UP000053144">
    <property type="component" value="Chromosome 9"/>
</dbReference>
<accession>A0A0L9VDF8</accession>
<name>A0A0L9VDF8_PHAAN</name>
<evidence type="ECO:0000313" key="1">
    <source>
        <dbReference type="EMBL" id="KOM52709.1"/>
    </source>
</evidence>
<sequence>MGPSDIPMEPRGIRRKFGLDITTSGRKVQSYLQYPGRFSATFNFIRKVQSYVQLYQEGSVLRSTLSGRFSPMFNFIRKVQSYVQPYQEGSVLRSTLSGRFSPTFNLIRKVESYIQPYQEGSVLRSTLSGRFSPTFNLIRKDLPTRDWRETIDQRREDSRSAIWTKVLVGLVGTLKGING</sequence>
<organism evidence="1 2">
    <name type="scientific">Phaseolus angularis</name>
    <name type="common">Azuki bean</name>
    <name type="synonym">Vigna angularis</name>
    <dbReference type="NCBI Taxonomy" id="3914"/>
    <lineage>
        <taxon>Eukaryota</taxon>
        <taxon>Viridiplantae</taxon>
        <taxon>Streptophyta</taxon>
        <taxon>Embryophyta</taxon>
        <taxon>Tracheophyta</taxon>
        <taxon>Spermatophyta</taxon>
        <taxon>Magnoliopsida</taxon>
        <taxon>eudicotyledons</taxon>
        <taxon>Gunneridae</taxon>
        <taxon>Pentapetalae</taxon>
        <taxon>rosids</taxon>
        <taxon>fabids</taxon>
        <taxon>Fabales</taxon>
        <taxon>Fabaceae</taxon>
        <taxon>Papilionoideae</taxon>
        <taxon>50 kb inversion clade</taxon>
        <taxon>NPAAA clade</taxon>
        <taxon>indigoferoid/millettioid clade</taxon>
        <taxon>Phaseoleae</taxon>
        <taxon>Vigna</taxon>
    </lineage>
</organism>
<protein>
    <submittedName>
        <fullName evidence="1">Uncharacterized protein</fullName>
    </submittedName>
</protein>
<reference evidence="2" key="1">
    <citation type="journal article" date="2015" name="Proc. Natl. Acad. Sci. U.S.A.">
        <title>Genome sequencing of adzuki bean (Vigna angularis) provides insight into high starch and low fat accumulation and domestication.</title>
        <authorList>
            <person name="Yang K."/>
            <person name="Tian Z."/>
            <person name="Chen C."/>
            <person name="Luo L."/>
            <person name="Zhao B."/>
            <person name="Wang Z."/>
            <person name="Yu L."/>
            <person name="Li Y."/>
            <person name="Sun Y."/>
            <person name="Li W."/>
            <person name="Chen Y."/>
            <person name="Li Y."/>
            <person name="Zhang Y."/>
            <person name="Ai D."/>
            <person name="Zhao J."/>
            <person name="Shang C."/>
            <person name="Ma Y."/>
            <person name="Wu B."/>
            <person name="Wang M."/>
            <person name="Gao L."/>
            <person name="Sun D."/>
            <person name="Zhang P."/>
            <person name="Guo F."/>
            <person name="Wang W."/>
            <person name="Li Y."/>
            <person name="Wang J."/>
            <person name="Varshney R.K."/>
            <person name="Wang J."/>
            <person name="Ling H.Q."/>
            <person name="Wan P."/>
        </authorList>
    </citation>
    <scope>NUCLEOTIDE SEQUENCE</scope>
    <source>
        <strain evidence="2">cv. Jingnong 6</strain>
    </source>
</reference>